<feature type="transmembrane region" description="Helical" evidence="5">
    <location>
        <begin position="183"/>
        <end position="205"/>
    </location>
</feature>
<gene>
    <name evidence="5 7" type="primary">tatC</name>
    <name evidence="7" type="ORF">FDP25_00635</name>
</gene>
<keyword evidence="5" id="KW-1003">Cell membrane</keyword>
<dbReference type="GO" id="GO:0033281">
    <property type="term" value="C:TAT protein transport complex"/>
    <property type="evidence" value="ECO:0007669"/>
    <property type="project" value="UniProtKB-UniRule"/>
</dbReference>
<feature type="transmembrane region" description="Helical" evidence="5">
    <location>
        <begin position="239"/>
        <end position="259"/>
    </location>
</feature>
<keyword evidence="3 5" id="KW-1133">Transmembrane helix</keyword>
<dbReference type="OrthoDB" id="9777044at2"/>
<feature type="compositionally biased region" description="Acidic residues" evidence="6">
    <location>
        <begin position="275"/>
        <end position="321"/>
    </location>
</feature>
<protein>
    <recommendedName>
        <fullName evidence="5">Sec-independent protein translocase protein TatC</fullName>
    </recommendedName>
</protein>
<dbReference type="HAMAP" id="MF_00902">
    <property type="entry name" value="TatC"/>
    <property type="match status" value="1"/>
</dbReference>
<reference evidence="7 8" key="1">
    <citation type="submission" date="2019-05" db="EMBL/GenBank/DDBJ databases">
        <title>Roseovarius bejariae sp. nov., a moderately halophylic bacterium isolated from a saline soil in Rambla Salada (Murcia).</title>
        <authorList>
            <person name="Castro D.J."/>
            <person name="Gomez-Altuve A."/>
            <person name="Reina J.C."/>
            <person name="Rodriguez M."/>
            <person name="Sampedro I."/>
            <person name="Llamas I."/>
            <person name="Martinez-Checa F."/>
        </authorList>
    </citation>
    <scope>NUCLEOTIDE SEQUENCE [LARGE SCALE GENOMIC DNA]</scope>
    <source>
        <strain evidence="7 8">A21</strain>
    </source>
</reference>
<comment type="subunit">
    <text evidence="5">The Tat system comprises two distinct complexes: a TatABC complex, containing multiple copies of TatA, TatB and TatC subunits, and a separate TatA complex, containing only TatA subunits. Substrates initially bind to the TatABC complex, which probably triggers association of the separate TatA complex to form the active translocon.</text>
</comment>
<accession>A0A844CFA0</accession>
<feature type="transmembrane region" description="Helical" evidence="5">
    <location>
        <begin position="115"/>
        <end position="137"/>
    </location>
</feature>
<keyword evidence="4 5" id="KW-0472">Membrane</keyword>
<dbReference type="PANTHER" id="PTHR30371">
    <property type="entry name" value="SEC-INDEPENDENT PROTEIN TRANSLOCASE PROTEIN TATC"/>
    <property type="match status" value="1"/>
</dbReference>
<evidence type="ECO:0000256" key="6">
    <source>
        <dbReference type="SAM" id="MobiDB-lite"/>
    </source>
</evidence>
<feature type="region of interest" description="Disordered" evidence="6">
    <location>
        <begin position="275"/>
        <end position="332"/>
    </location>
</feature>
<sequence length="332" mass="36561">MSPTNEIEDSSAPLIEHLTELRSRLIKSVVAFLVGMIICFTIATPIFNFLTAPLCQVLASRGQDCDLIFISPQEGFFVAIKVSLLGGFILAFPYIANQMWRFVAPGLYKSEKGAFLPFLVASPFMFFLGAAFAFYVVTPLAYDFFLGFQQFGAGGEALPGGDPQNAAPLSVVFQGSAQEYLNLTIKFIVAFGLCFQLPVLLTLMGKAGLVSAEGLGNVRKYAVVGILVLAALVTPPDVITQVILFVVVYGLYEISIFLVRRVEKQREERLREEGLWFDDEEDEDEADMDEADAASEPAEDPLLEDDPLMAEFDEDDDDEDPGMVNRGEDEDK</sequence>
<keyword evidence="8" id="KW-1185">Reference proteome</keyword>
<feature type="transmembrane region" description="Helical" evidence="5">
    <location>
        <begin position="29"/>
        <end position="50"/>
    </location>
</feature>
<evidence type="ECO:0000313" key="8">
    <source>
        <dbReference type="Proteomes" id="UP000564704"/>
    </source>
</evidence>
<keyword evidence="5" id="KW-0811">Translocation</keyword>
<dbReference type="EMBL" id="SZWE01000001">
    <property type="protein sequence ID" value="MRU13931.1"/>
    <property type="molecule type" value="Genomic_DNA"/>
</dbReference>
<feature type="transmembrane region" description="Helical" evidence="5">
    <location>
        <begin position="217"/>
        <end position="233"/>
    </location>
</feature>
<dbReference type="PANTHER" id="PTHR30371:SF0">
    <property type="entry name" value="SEC-INDEPENDENT PROTEIN TRANSLOCASE PROTEIN TATC, CHLOROPLASTIC-RELATED"/>
    <property type="match status" value="1"/>
</dbReference>
<comment type="subcellular location">
    <subcellularLocation>
        <location evidence="5">Cell membrane</location>
        <topology evidence="5">Multi-pass membrane protein</topology>
    </subcellularLocation>
    <subcellularLocation>
        <location evidence="1">Membrane</location>
        <topology evidence="1">Multi-pass membrane protein</topology>
    </subcellularLocation>
</comment>
<dbReference type="Proteomes" id="UP000564704">
    <property type="component" value="Unassembled WGS sequence"/>
</dbReference>
<evidence type="ECO:0000256" key="2">
    <source>
        <dbReference type="ARBA" id="ARBA00022692"/>
    </source>
</evidence>
<comment type="caution">
    <text evidence="7">The sequence shown here is derived from an EMBL/GenBank/DDBJ whole genome shotgun (WGS) entry which is preliminary data.</text>
</comment>
<dbReference type="Pfam" id="PF00902">
    <property type="entry name" value="TatC"/>
    <property type="match status" value="1"/>
</dbReference>
<dbReference type="GO" id="GO:0065002">
    <property type="term" value="P:intracellular protein transmembrane transport"/>
    <property type="evidence" value="ECO:0007669"/>
    <property type="project" value="TreeGrafter"/>
</dbReference>
<feature type="transmembrane region" description="Helical" evidence="5">
    <location>
        <begin position="76"/>
        <end position="95"/>
    </location>
</feature>
<dbReference type="InterPro" id="IPR002033">
    <property type="entry name" value="TatC"/>
</dbReference>
<dbReference type="NCBIfam" id="TIGR00945">
    <property type="entry name" value="tatC"/>
    <property type="match status" value="1"/>
</dbReference>
<proteinExistence type="inferred from homology"/>
<comment type="function">
    <text evidence="5">Part of the twin-arginine translocation (Tat) system that transports large folded proteins containing a characteristic twin-arginine motif in their signal peptide across membranes. Together with TatB, TatC is part of a receptor directly interacting with Tat signal peptides.</text>
</comment>
<evidence type="ECO:0000256" key="5">
    <source>
        <dbReference type="HAMAP-Rule" id="MF_00902"/>
    </source>
</evidence>
<keyword evidence="5" id="KW-0653">Protein transport</keyword>
<comment type="similarity">
    <text evidence="5">Belongs to the TatC family.</text>
</comment>
<evidence type="ECO:0000256" key="4">
    <source>
        <dbReference type="ARBA" id="ARBA00023136"/>
    </source>
</evidence>
<organism evidence="7 8">
    <name type="scientific">Roseovarius bejariae</name>
    <dbReference type="NCBI Taxonomy" id="2576383"/>
    <lineage>
        <taxon>Bacteria</taxon>
        <taxon>Pseudomonadati</taxon>
        <taxon>Pseudomonadota</taxon>
        <taxon>Alphaproteobacteria</taxon>
        <taxon>Rhodobacterales</taxon>
        <taxon>Roseobacteraceae</taxon>
        <taxon>Roseovarius</taxon>
    </lineage>
</organism>
<evidence type="ECO:0000256" key="3">
    <source>
        <dbReference type="ARBA" id="ARBA00022989"/>
    </source>
</evidence>
<dbReference type="AlphaFoldDB" id="A0A844CFA0"/>
<dbReference type="GO" id="GO:0043953">
    <property type="term" value="P:protein transport by the Tat complex"/>
    <property type="evidence" value="ECO:0007669"/>
    <property type="project" value="UniProtKB-UniRule"/>
</dbReference>
<dbReference type="GO" id="GO:0009977">
    <property type="term" value="F:proton motive force dependent protein transmembrane transporter activity"/>
    <property type="evidence" value="ECO:0007669"/>
    <property type="project" value="TreeGrafter"/>
</dbReference>
<evidence type="ECO:0000313" key="7">
    <source>
        <dbReference type="EMBL" id="MRU13931.1"/>
    </source>
</evidence>
<dbReference type="RefSeq" id="WP_154148257.1">
    <property type="nucleotide sequence ID" value="NZ_SZWE01000001.1"/>
</dbReference>
<dbReference type="PRINTS" id="PR01840">
    <property type="entry name" value="TATCFAMILY"/>
</dbReference>
<name>A0A844CFA0_9RHOB</name>
<keyword evidence="2 5" id="KW-0812">Transmembrane</keyword>
<evidence type="ECO:0000256" key="1">
    <source>
        <dbReference type="ARBA" id="ARBA00004141"/>
    </source>
</evidence>
<keyword evidence="5" id="KW-0813">Transport</keyword>